<evidence type="ECO:0000313" key="1">
    <source>
        <dbReference type="EMBL" id="OHA07348.1"/>
    </source>
</evidence>
<sequence length="70" mass="8063">MNIRVCVDPHEWPGREILHITAQVENILGANENGILLNQIISYQGNRFRIVSDTRYPQADSRVIGIRYID</sequence>
<comment type="caution">
    <text evidence="1">The sequence shown here is derived from an EMBL/GenBank/DDBJ whole genome shotgun (WGS) entry which is preliminary data.</text>
</comment>
<protein>
    <submittedName>
        <fullName evidence="1">Uncharacterized protein</fullName>
    </submittedName>
</protein>
<gene>
    <name evidence="1" type="ORF">A3B34_02740</name>
</gene>
<name>A0A1G2L6Q0_9BACT</name>
<evidence type="ECO:0000313" key="2">
    <source>
        <dbReference type="Proteomes" id="UP000176510"/>
    </source>
</evidence>
<accession>A0A1G2L6Q0</accession>
<dbReference type="EMBL" id="MHQR01000020">
    <property type="protein sequence ID" value="OHA07348.1"/>
    <property type="molecule type" value="Genomic_DNA"/>
</dbReference>
<dbReference type="AlphaFoldDB" id="A0A1G2L6Q0"/>
<reference evidence="1 2" key="1">
    <citation type="journal article" date="2016" name="Nat. Commun.">
        <title>Thousands of microbial genomes shed light on interconnected biogeochemical processes in an aquifer system.</title>
        <authorList>
            <person name="Anantharaman K."/>
            <person name="Brown C.T."/>
            <person name="Hug L.A."/>
            <person name="Sharon I."/>
            <person name="Castelle C.J."/>
            <person name="Probst A.J."/>
            <person name="Thomas B.C."/>
            <person name="Singh A."/>
            <person name="Wilkins M.J."/>
            <person name="Karaoz U."/>
            <person name="Brodie E.L."/>
            <person name="Williams K.H."/>
            <person name="Hubbard S.S."/>
            <person name="Banfield J.F."/>
        </authorList>
    </citation>
    <scope>NUCLEOTIDE SEQUENCE [LARGE SCALE GENOMIC DNA]</scope>
</reference>
<organism evidence="1 2">
    <name type="scientific">Candidatus Sungbacteria bacterium RIFCSPLOWO2_01_FULL_54_21</name>
    <dbReference type="NCBI Taxonomy" id="1802279"/>
    <lineage>
        <taxon>Bacteria</taxon>
        <taxon>Candidatus Sungiibacteriota</taxon>
    </lineage>
</organism>
<dbReference type="Proteomes" id="UP000176510">
    <property type="component" value="Unassembled WGS sequence"/>
</dbReference>
<proteinExistence type="predicted"/>